<reference evidence="1 2" key="1">
    <citation type="submission" date="2017-09" db="EMBL/GenBank/DDBJ databases">
        <title>Large-scale bioinformatics analysis of Bacillus genomes uncovers conserved roles of natural products in bacterial physiology.</title>
        <authorList>
            <consortium name="Agbiome Team Llc"/>
            <person name="Bleich R.M."/>
            <person name="Kirk G.J."/>
            <person name="Santa Maria K.C."/>
            <person name="Allen S.E."/>
            <person name="Farag S."/>
            <person name="Shank E.A."/>
            <person name="Bowers A."/>
        </authorList>
    </citation>
    <scope>NUCLEOTIDE SEQUENCE [LARGE SCALE GENOMIC DNA]</scope>
    <source>
        <strain evidence="1 2">AFS003229</strain>
    </source>
</reference>
<sequence>MTTKQELAVMNNVVWCGIISKLHGCRIRSGNNLWGLDKKAPTYYPDVITLSNDVCNDEFFNFIEDSQAEFIKDSFSSLKLGDNFDLLYEASWIYHKPAIVEDIEKAAYRRIILEEELQCWTSVSGLNGILLPDILFQPDVVVYAKEGDEITAGFIANVSGDTIGVSNVFSSGNSAASIWRDIVHVIRQNHVGKHLVGYEQDENLSAAVAAGWENVGYLSVWRKRNL</sequence>
<dbReference type="AlphaFoldDB" id="A0AAX0RS17"/>
<evidence type="ECO:0000313" key="2">
    <source>
        <dbReference type="Proteomes" id="UP000220106"/>
    </source>
</evidence>
<comment type="caution">
    <text evidence="1">The sequence shown here is derived from an EMBL/GenBank/DDBJ whole genome shotgun (WGS) entry which is preliminary data.</text>
</comment>
<evidence type="ECO:0000313" key="1">
    <source>
        <dbReference type="EMBL" id="PEJ34266.1"/>
    </source>
</evidence>
<dbReference type="RefSeq" id="WP_098175617.1">
    <property type="nucleotide sequence ID" value="NZ_JBHJQV010000006.1"/>
</dbReference>
<proteinExistence type="predicted"/>
<protein>
    <recommendedName>
        <fullName evidence="3">GNAT family N-acetyltransferase</fullName>
    </recommendedName>
</protein>
<dbReference type="EMBL" id="NUEQ01000014">
    <property type="protein sequence ID" value="PEJ34266.1"/>
    <property type="molecule type" value="Genomic_DNA"/>
</dbReference>
<organism evidence="1 2">
    <name type="scientific">Peribacillus butanolivorans</name>
    <dbReference type="NCBI Taxonomy" id="421767"/>
    <lineage>
        <taxon>Bacteria</taxon>
        <taxon>Bacillati</taxon>
        <taxon>Bacillota</taxon>
        <taxon>Bacilli</taxon>
        <taxon>Bacillales</taxon>
        <taxon>Bacillaceae</taxon>
        <taxon>Peribacillus</taxon>
    </lineage>
</organism>
<accession>A0AAX0RS17</accession>
<evidence type="ECO:0008006" key="3">
    <source>
        <dbReference type="Google" id="ProtNLM"/>
    </source>
</evidence>
<dbReference type="Proteomes" id="UP000220106">
    <property type="component" value="Unassembled WGS sequence"/>
</dbReference>
<name>A0AAX0RS17_9BACI</name>
<gene>
    <name evidence="1" type="ORF">CN689_08975</name>
</gene>